<sequence>MTKKIRNYSTEFKAEAVKKIADNNGNISATAKQLGIAMQTLSNWHNKANQGKIAGTAQYDPDLMSALEEVKRLKRQLKIAEEERENLKKGHGVLCKAQLVRYAFIKDNQQIFSITCMCRVLKVKPSSYYDWINRDISDQQIHRNQSELLVRAAHSETKERYGIERLHAHLSEQRHDISPYMVRSIKEEHSIKCRRHKRFKVTTDSNHNKLVYPNVLDQKFDASRPNQAWVSDITYIWTLEGWLYLAGVKDLYTKELVGYAINKRMTADLVCRALNMAIKNKGPSQGLIVQSDRGSQYCSHAYHKIIKQHQFKGSMSAKGNCFDNAPIESFSGEEHCSARKNELVYHQDYKTRFAAISDIIGYIELYYNQTRIQKGLGYKSPRQVWFDYYRQAA</sequence>
<reference evidence="5" key="1">
    <citation type="journal article" date="2019" name="Int. J. Syst. Evol. Microbiol.">
        <title>The Global Catalogue of Microorganisms (GCM) 10K type strain sequencing project: providing services to taxonomists for standard genome sequencing and annotation.</title>
        <authorList>
            <consortium name="The Broad Institute Genomics Platform"/>
            <consortium name="The Broad Institute Genome Sequencing Center for Infectious Disease"/>
            <person name="Wu L."/>
            <person name="Ma J."/>
        </authorList>
    </citation>
    <scope>NUCLEOTIDE SEQUENCE [LARGE SCALE GENOMIC DNA]</scope>
    <source>
        <strain evidence="5">CCM 2050</strain>
    </source>
</reference>
<feature type="domain" description="Integrase catalytic" evidence="3">
    <location>
        <begin position="221"/>
        <end position="389"/>
    </location>
</feature>
<dbReference type="InterPro" id="IPR002514">
    <property type="entry name" value="Transposase_8"/>
</dbReference>
<evidence type="ECO:0000259" key="3">
    <source>
        <dbReference type="PROSITE" id="PS50994"/>
    </source>
</evidence>
<dbReference type="InterPro" id="IPR036397">
    <property type="entry name" value="RNaseH_sf"/>
</dbReference>
<comment type="similarity">
    <text evidence="1">Belongs to the transposase 8 family.</text>
</comment>
<dbReference type="InterPro" id="IPR001584">
    <property type="entry name" value="Integrase_cat-core"/>
</dbReference>
<dbReference type="RefSeq" id="WP_201563224.1">
    <property type="nucleotide sequence ID" value="NZ_CAJGZK010000012.1"/>
</dbReference>
<keyword evidence="2" id="KW-0175">Coiled coil</keyword>
<dbReference type="PANTHER" id="PTHR46889">
    <property type="entry name" value="TRANSPOSASE INSF FOR INSERTION SEQUENCE IS3B-RELATED"/>
    <property type="match status" value="1"/>
</dbReference>
<name>A0ABW1W956_9GAMM</name>
<gene>
    <name evidence="4" type="ORF">ACFP58_11990</name>
</gene>
<dbReference type="Pfam" id="PF01527">
    <property type="entry name" value="HTH_Tnp_1"/>
    <property type="match status" value="1"/>
</dbReference>
<dbReference type="Proteomes" id="UP001596264">
    <property type="component" value="Unassembled WGS sequence"/>
</dbReference>
<proteinExistence type="inferred from homology"/>
<dbReference type="NCBIfam" id="NF033516">
    <property type="entry name" value="transpos_IS3"/>
    <property type="match status" value="1"/>
</dbReference>
<keyword evidence="5" id="KW-1185">Reference proteome</keyword>
<evidence type="ECO:0000313" key="4">
    <source>
        <dbReference type="EMBL" id="MFC6382168.1"/>
    </source>
</evidence>
<dbReference type="PROSITE" id="PS50994">
    <property type="entry name" value="INTEGRASE"/>
    <property type="match status" value="1"/>
</dbReference>
<dbReference type="InterPro" id="IPR012337">
    <property type="entry name" value="RNaseH-like_sf"/>
</dbReference>
<protein>
    <submittedName>
        <fullName evidence="4">IS3 family transposase</fullName>
    </submittedName>
</protein>
<dbReference type="Pfam" id="PF00665">
    <property type="entry name" value="rve"/>
    <property type="match status" value="1"/>
</dbReference>
<dbReference type="Gene3D" id="1.10.10.60">
    <property type="entry name" value="Homeodomain-like"/>
    <property type="match status" value="1"/>
</dbReference>
<evidence type="ECO:0000313" key="5">
    <source>
        <dbReference type="Proteomes" id="UP001596264"/>
    </source>
</evidence>
<dbReference type="Gene3D" id="3.30.420.10">
    <property type="entry name" value="Ribonuclease H-like superfamily/Ribonuclease H"/>
    <property type="match status" value="1"/>
</dbReference>
<evidence type="ECO:0000256" key="1">
    <source>
        <dbReference type="ARBA" id="ARBA00009964"/>
    </source>
</evidence>
<dbReference type="SUPFAM" id="SSF53098">
    <property type="entry name" value="Ribonuclease H-like"/>
    <property type="match status" value="1"/>
</dbReference>
<dbReference type="InterPro" id="IPR009057">
    <property type="entry name" value="Homeodomain-like_sf"/>
</dbReference>
<evidence type="ECO:0000256" key="2">
    <source>
        <dbReference type="SAM" id="Coils"/>
    </source>
</evidence>
<accession>A0ABW1W956</accession>
<dbReference type="SUPFAM" id="SSF46689">
    <property type="entry name" value="Homeodomain-like"/>
    <property type="match status" value="1"/>
</dbReference>
<dbReference type="InterPro" id="IPR048020">
    <property type="entry name" value="Transpos_IS3"/>
</dbReference>
<dbReference type="InterPro" id="IPR050900">
    <property type="entry name" value="Transposase_IS3/IS150/IS904"/>
</dbReference>
<dbReference type="PANTHER" id="PTHR46889:SF4">
    <property type="entry name" value="TRANSPOSASE INSO FOR INSERTION SEQUENCE ELEMENT IS911B-RELATED"/>
    <property type="match status" value="1"/>
</dbReference>
<feature type="coiled-coil region" evidence="2">
    <location>
        <begin position="63"/>
        <end position="90"/>
    </location>
</feature>
<comment type="caution">
    <text evidence="4">The sequence shown here is derived from an EMBL/GenBank/DDBJ whole genome shotgun (WGS) entry which is preliminary data.</text>
</comment>
<dbReference type="EMBL" id="JBHSTZ010000036">
    <property type="protein sequence ID" value="MFC6382168.1"/>
    <property type="molecule type" value="Genomic_DNA"/>
</dbReference>
<organism evidence="4 5">
    <name type="scientific">Psychrobacter glacincola</name>
    <dbReference type="NCBI Taxonomy" id="56810"/>
    <lineage>
        <taxon>Bacteria</taxon>
        <taxon>Pseudomonadati</taxon>
        <taxon>Pseudomonadota</taxon>
        <taxon>Gammaproteobacteria</taxon>
        <taxon>Moraxellales</taxon>
        <taxon>Moraxellaceae</taxon>
        <taxon>Psychrobacter</taxon>
    </lineage>
</organism>